<gene>
    <name evidence="1" type="ORF">Krac_1363</name>
</gene>
<dbReference type="STRING" id="485913.Krac_1363"/>
<dbReference type="InParanoid" id="D6U6Y6"/>
<reference evidence="1 2" key="1">
    <citation type="journal article" date="2011" name="Stand. Genomic Sci.">
        <title>Non-contiguous finished genome sequence and contextual data of the filamentous soil bacterium Ktedonobacter racemifer type strain (SOSP1-21).</title>
        <authorList>
            <person name="Chang Y.J."/>
            <person name="Land M."/>
            <person name="Hauser L."/>
            <person name="Chertkov O."/>
            <person name="Del Rio T.G."/>
            <person name="Nolan M."/>
            <person name="Copeland A."/>
            <person name="Tice H."/>
            <person name="Cheng J.F."/>
            <person name="Lucas S."/>
            <person name="Han C."/>
            <person name="Goodwin L."/>
            <person name="Pitluck S."/>
            <person name="Ivanova N."/>
            <person name="Ovchinikova G."/>
            <person name="Pati A."/>
            <person name="Chen A."/>
            <person name="Palaniappan K."/>
            <person name="Mavromatis K."/>
            <person name="Liolios K."/>
            <person name="Brettin T."/>
            <person name="Fiebig A."/>
            <person name="Rohde M."/>
            <person name="Abt B."/>
            <person name="Goker M."/>
            <person name="Detter J.C."/>
            <person name="Woyke T."/>
            <person name="Bristow J."/>
            <person name="Eisen J.A."/>
            <person name="Markowitz V."/>
            <person name="Hugenholtz P."/>
            <person name="Kyrpides N.C."/>
            <person name="Klenk H.P."/>
            <person name="Lapidus A."/>
        </authorList>
    </citation>
    <scope>NUCLEOTIDE SEQUENCE [LARGE SCALE GENOMIC DNA]</scope>
    <source>
        <strain evidence="2">DSM 44963</strain>
    </source>
</reference>
<dbReference type="EMBL" id="ADVG01000005">
    <property type="protein sequence ID" value="EFH80747.1"/>
    <property type="molecule type" value="Genomic_DNA"/>
</dbReference>
<accession>D6U6Y6</accession>
<evidence type="ECO:0000313" key="1">
    <source>
        <dbReference type="EMBL" id="EFH80747.1"/>
    </source>
</evidence>
<protein>
    <submittedName>
        <fullName evidence="1">Uncharacterized protein</fullName>
    </submittedName>
</protein>
<comment type="caution">
    <text evidence="1">The sequence shown here is derived from an EMBL/GenBank/DDBJ whole genome shotgun (WGS) entry which is preliminary data.</text>
</comment>
<keyword evidence="2" id="KW-1185">Reference proteome</keyword>
<proteinExistence type="predicted"/>
<sequence length="63" mass="7267">MTCIEVQCIVLSFFYVMSRKCHWRNSCAILRLLERNMCADVGLMARWEGVILAGKSEGEVELR</sequence>
<dbReference type="AlphaFoldDB" id="D6U6Y6"/>
<dbReference type="Proteomes" id="UP000004508">
    <property type="component" value="Unassembled WGS sequence"/>
</dbReference>
<organism evidence="1 2">
    <name type="scientific">Ktedonobacter racemifer DSM 44963</name>
    <dbReference type="NCBI Taxonomy" id="485913"/>
    <lineage>
        <taxon>Bacteria</taxon>
        <taxon>Bacillati</taxon>
        <taxon>Chloroflexota</taxon>
        <taxon>Ktedonobacteria</taxon>
        <taxon>Ktedonobacterales</taxon>
        <taxon>Ktedonobacteraceae</taxon>
        <taxon>Ktedonobacter</taxon>
    </lineage>
</organism>
<evidence type="ECO:0000313" key="2">
    <source>
        <dbReference type="Proteomes" id="UP000004508"/>
    </source>
</evidence>
<name>D6U6Y6_KTERA</name>